<feature type="region of interest" description="Disordered" evidence="1">
    <location>
        <begin position="1"/>
        <end position="21"/>
    </location>
</feature>
<dbReference type="Proteomes" id="UP000569329">
    <property type="component" value="Unassembled WGS sequence"/>
</dbReference>
<protein>
    <submittedName>
        <fullName evidence="2">Uncharacterized protein</fullName>
    </submittedName>
</protein>
<name>A0A839E725_9PSEU</name>
<reference evidence="2 3" key="1">
    <citation type="submission" date="2020-07" db="EMBL/GenBank/DDBJ databases">
        <title>Sequencing the genomes of 1000 actinobacteria strains.</title>
        <authorList>
            <person name="Klenk H.-P."/>
        </authorList>
    </citation>
    <scope>NUCLEOTIDE SEQUENCE [LARGE SCALE GENOMIC DNA]</scope>
    <source>
        <strain evidence="2 3">DSM 45975</strain>
    </source>
</reference>
<proteinExistence type="predicted"/>
<evidence type="ECO:0000256" key="1">
    <source>
        <dbReference type="SAM" id="MobiDB-lite"/>
    </source>
</evidence>
<organism evidence="2 3">
    <name type="scientific">Halosaccharopolyspora lacisalsi</name>
    <dbReference type="NCBI Taxonomy" id="1000566"/>
    <lineage>
        <taxon>Bacteria</taxon>
        <taxon>Bacillati</taxon>
        <taxon>Actinomycetota</taxon>
        <taxon>Actinomycetes</taxon>
        <taxon>Pseudonocardiales</taxon>
        <taxon>Pseudonocardiaceae</taxon>
        <taxon>Halosaccharopolyspora</taxon>
    </lineage>
</organism>
<keyword evidence="3" id="KW-1185">Reference proteome</keyword>
<dbReference type="RefSeq" id="WP_182546282.1">
    <property type="nucleotide sequence ID" value="NZ_JACGWZ010000007.1"/>
</dbReference>
<accession>A0A839E725</accession>
<gene>
    <name evidence="2" type="ORF">FHX42_004475</name>
</gene>
<dbReference type="AlphaFoldDB" id="A0A839E725"/>
<sequence length="60" mass="6960">MGMFSKKSQPPQPKQPKVPYMGWTGKGDPNCSHTHYDKGRNHYGEWHCLCADCGKEWTEY</sequence>
<dbReference type="EMBL" id="JACGWZ010000007">
    <property type="protein sequence ID" value="MBA8827091.1"/>
    <property type="molecule type" value="Genomic_DNA"/>
</dbReference>
<evidence type="ECO:0000313" key="2">
    <source>
        <dbReference type="EMBL" id="MBA8827091.1"/>
    </source>
</evidence>
<evidence type="ECO:0000313" key="3">
    <source>
        <dbReference type="Proteomes" id="UP000569329"/>
    </source>
</evidence>
<comment type="caution">
    <text evidence="2">The sequence shown here is derived from an EMBL/GenBank/DDBJ whole genome shotgun (WGS) entry which is preliminary data.</text>
</comment>